<reference evidence="1 2" key="1">
    <citation type="submission" date="2017-11" db="EMBL/GenBank/DDBJ databases">
        <authorList>
            <person name="Lechat P."/>
        </authorList>
    </citation>
    <scope>NUCLEOTIDE SEQUENCE [LARGE SCALE GENOMIC DNA]</scope>
    <source>
        <strain evidence="1">L495</strain>
    </source>
</reference>
<dbReference type="Proteomes" id="UP000234460">
    <property type="component" value="Chromosome LMANV2"/>
</dbReference>
<gene>
    <name evidence="1" type="ORF">LMANV2_590056</name>
</gene>
<comment type="caution">
    <text evidence="1">The sequence shown here is derived from an EMBL/GenBank/DDBJ whole genome shotgun (WGS) entry which is preliminary data.</text>
</comment>
<evidence type="ECO:0000313" key="2">
    <source>
        <dbReference type="Proteomes" id="UP000234460"/>
    </source>
</evidence>
<sequence length="45" mass="5610">MRILSFYCKITFQNKKLSILLYIYKQHLETRKLNINYIHIPILRK</sequence>
<name>A0AAQ1P152_LEPIR</name>
<protein>
    <submittedName>
        <fullName evidence="1">Uncharacterized protein</fullName>
    </submittedName>
</protein>
<dbReference type="EMBL" id="OEJX01000055">
    <property type="protein sequence ID" value="SOR62958.1"/>
    <property type="molecule type" value="Genomic_DNA"/>
</dbReference>
<accession>A0AAQ1P152</accession>
<dbReference type="AlphaFoldDB" id="A0AAQ1P152"/>
<evidence type="ECO:0000313" key="1">
    <source>
        <dbReference type="EMBL" id="SOR62958.1"/>
    </source>
</evidence>
<organism evidence="1 2">
    <name type="scientific">Leptospira interrogans serovar Manilae</name>
    <dbReference type="NCBI Taxonomy" id="214675"/>
    <lineage>
        <taxon>Bacteria</taxon>
        <taxon>Pseudomonadati</taxon>
        <taxon>Spirochaetota</taxon>
        <taxon>Spirochaetia</taxon>
        <taxon>Leptospirales</taxon>
        <taxon>Leptospiraceae</taxon>
        <taxon>Leptospira</taxon>
    </lineage>
</organism>
<proteinExistence type="predicted"/>